<accession>A0AA95H407</accession>
<proteinExistence type="predicted"/>
<evidence type="ECO:0000313" key="1">
    <source>
        <dbReference type="EMBL" id="WGZ90567.1"/>
    </source>
</evidence>
<dbReference type="KEGG" id="tdu:QJT80_13915"/>
<dbReference type="Proteomes" id="UP001300672">
    <property type="component" value="Chromosome"/>
</dbReference>
<gene>
    <name evidence="1" type="ORF">QJT80_13915</name>
</gene>
<dbReference type="Pfam" id="PF14334">
    <property type="entry name" value="DUF4390"/>
    <property type="match status" value="1"/>
</dbReference>
<protein>
    <submittedName>
        <fullName evidence="1">DUF4390 domain-containing protein</fullName>
    </submittedName>
</protein>
<organism evidence="1">
    <name type="scientific">Candidatus Thiocaldithrix dubininis</name>
    <dbReference type="NCBI Taxonomy" id="3080823"/>
    <lineage>
        <taxon>Bacteria</taxon>
        <taxon>Pseudomonadati</taxon>
        <taxon>Pseudomonadota</taxon>
        <taxon>Gammaproteobacteria</taxon>
        <taxon>Thiotrichales</taxon>
        <taxon>Thiotrichaceae</taxon>
        <taxon>Candidatus Thiocaldithrix</taxon>
    </lineage>
</organism>
<reference evidence="1" key="1">
    <citation type="journal article" date="2023" name="Int. J. Mol. Sci.">
        <title>Metagenomics Revealed a New Genus 'Candidatus Thiocaldithrix dubininis' gen. nov., sp. nov. and a New Species 'Candidatus Thiothrix putei' sp. nov. in the Family Thiotrichaceae, Some Members of Which Have Traits of Both Na+- and H+-Motive Energetics.</title>
        <authorList>
            <person name="Ravin N.V."/>
            <person name="Muntyan M.S."/>
            <person name="Smolyakov D.D."/>
            <person name="Rudenko T.S."/>
            <person name="Beletsky A.V."/>
            <person name="Mardanov A.V."/>
            <person name="Grabovich M.Y."/>
        </authorList>
    </citation>
    <scope>NUCLEOTIDE SEQUENCE</scope>
    <source>
        <strain evidence="1">GKL-01</strain>
    </source>
</reference>
<dbReference type="AlphaFoldDB" id="A0AA95H407"/>
<name>A0AA95H407_9GAMM</name>
<dbReference type="EMBL" id="CP124755">
    <property type="protein sequence ID" value="WGZ90567.1"/>
    <property type="molecule type" value="Genomic_DNA"/>
</dbReference>
<sequence length="193" mass="22489">MKRLTIKRWFTVILSFWLTIGMVSPLLAAEEIKIREFSFTPLDNDPDVLLANLKLDYDLGNYLREGLLNGMTLESEIHFDLEWHSDWWWNTRKSLAVVKSELKYHALSQHYQLLRLDTNENWNFSTLTSALERMGTLKDYMLPTLPTEAHHNNASIVVYSRLAPKALQLPLKIQKLFAERDSLESEGVVWSIP</sequence>
<reference evidence="1" key="2">
    <citation type="submission" date="2023-04" db="EMBL/GenBank/DDBJ databases">
        <authorList>
            <person name="Beletskiy A.V."/>
            <person name="Mardanov A.V."/>
            <person name="Ravin N.V."/>
        </authorList>
    </citation>
    <scope>NUCLEOTIDE SEQUENCE</scope>
    <source>
        <strain evidence="1">GKL-01</strain>
    </source>
</reference>
<dbReference type="InterPro" id="IPR025500">
    <property type="entry name" value="DUF4390"/>
</dbReference>